<dbReference type="InParanoid" id="A0A059D5Y3"/>
<gene>
    <name evidence="1" type="ORF">EUGRSUZ_B02421</name>
</gene>
<evidence type="ECO:0000313" key="1">
    <source>
        <dbReference type="EMBL" id="KCW85630.1"/>
    </source>
</evidence>
<proteinExistence type="predicted"/>
<dbReference type="AlphaFoldDB" id="A0A059D5Y3"/>
<accession>A0A059D5Y3</accession>
<dbReference type="EMBL" id="KK198754">
    <property type="protein sequence ID" value="KCW85630.1"/>
    <property type="molecule type" value="Genomic_DNA"/>
</dbReference>
<name>A0A059D5Y3_EUCGR</name>
<reference evidence="1" key="1">
    <citation type="submission" date="2013-07" db="EMBL/GenBank/DDBJ databases">
        <title>The genome of Eucalyptus grandis.</title>
        <authorList>
            <person name="Schmutz J."/>
            <person name="Hayes R."/>
            <person name="Myburg A."/>
            <person name="Tuskan G."/>
            <person name="Grattapaglia D."/>
            <person name="Rokhsar D.S."/>
        </authorList>
    </citation>
    <scope>NUCLEOTIDE SEQUENCE</scope>
    <source>
        <tissue evidence="1">Leaf extractions</tissue>
    </source>
</reference>
<sequence>MITHQKDARYNLFESNEDYNSHQSDCWAKMLLHLHIYTGFTGNNHSCRHVQKQPVLHHSLQQRYLLPAAGVLNLSLEMQLYNVV</sequence>
<organism evidence="1">
    <name type="scientific">Eucalyptus grandis</name>
    <name type="common">Flooded gum</name>
    <dbReference type="NCBI Taxonomy" id="71139"/>
    <lineage>
        <taxon>Eukaryota</taxon>
        <taxon>Viridiplantae</taxon>
        <taxon>Streptophyta</taxon>
        <taxon>Embryophyta</taxon>
        <taxon>Tracheophyta</taxon>
        <taxon>Spermatophyta</taxon>
        <taxon>Magnoliopsida</taxon>
        <taxon>eudicotyledons</taxon>
        <taxon>Gunneridae</taxon>
        <taxon>Pentapetalae</taxon>
        <taxon>rosids</taxon>
        <taxon>malvids</taxon>
        <taxon>Myrtales</taxon>
        <taxon>Myrtaceae</taxon>
        <taxon>Myrtoideae</taxon>
        <taxon>Eucalypteae</taxon>
        <taxon>Eucalyptus</taxon>
    </lineage>
</organism>
<dbReference type="Gramene" id="KCW85630">
    <property type="protein sequence ID" value="KCW85630"/>
    <property type="gene ID" value="EUGRSUZ_B02421"/>
</dbReference>
<protein>
    <submittedName>
        <fullName evidence="1">Uncharacterized protein</fullName>
    </submittedName>
</protein>